<protein>
    <recommendedName>
        <fullName evidence="4">Spore coat protein U domain-containing protein</fullName>
    </recommendedName>
</protein>
<accession>A0A0W0Y6U4</accession>
<dbReference type="STRING" id="45073.Lqui_0136"/>
<keyword evidence="3" id="KW-1185">Reference proteome</keyword>
<dbReference type="PATRIC" id="fig|45073.5.peg.144"/>
<feature type="signal peptide" evidence="1">
    <location>
        <begin position="1"/>
        <end position="21"/>
    </location>
</feature>
<organism evidence="2 3">
    <name type="scientific">Legionella quinlivanii</name>
    <dbReference type="NCBI Taxonomy" id="45073"/>
    <lineage>
        <taxon>Bacteria</taxon>
        <taxon>Pseudomonadati</taxon>
        <taxon>Pseudomonadota</taxon>
        <taxon>Gammaproteobacteria</taxon>
        <taxon>Legionellales</taxon>
        <taxon>Legionellaceae</taxon>
        <taxon>Legionella</taxon>
    </lineage>
</organism>
<dbReference type="AlphaFoldDB" id="A0A0W0Y6U4"/>
<feature type="chain" id="PRO_5006917320" description="Spore coat protein U domain-containing protein" evidence="1">
    <location>
        <begin position="22"/>
        <end position="179"/>
    </location>
</feature>
<gene>
    <name evidence="2" type="ORF">Lqui_0136</name>
</gene>
<proteinExistence type="predicted"/>
<name>A0A0W0Y6U4_9GAMM</name>
<dbReference type="RefSeq" id="WP_058506274.1">
    <property type="nucleotide sequence ID" value="NZ_CAAAIK010000023.1"/>
</dbReference>
<comment type="caution">
    <text evidence="2">The sequence shown here is derived from an EMBL/GenBank/DDBJ whole genome shotgun (WGS) entry which is preliminary data.</text>
</comment>
<dbReference type="OrthoDB" id="9926558at2"/>
<dbReference type="Proteomes" id="UP000054618">
    <property type="component" value="Unassembled WGS sequence"/>
</dbReference>
<dbReference type="EMBL" id="LNYS01000003">
    <property type="protein sequence ID" value="KTD52570.1"/>
    <property type="molecule type" value="Genomic_DNA"/>
</dbReference>
<evidence type="ECO:0000256" key="1">
    <source>
        <dbReference type="SAM" id="SignalP"/>
    </source>
</evidence>
<keyword evidence="1" id="KW-0732">Signal</keyword>
<evidence type="ECO:0008006" key="4">
    <source>
        <dbReference type="Google" id="ProtNLM"/>
    </source>
</evidence>
<sequence length="179" mass="17862">MYSLHRLILLVVLTGSFSAFAATDGTLGTTSTGSVNVTITIPALVQISGLADIALGTPVAFPVTGNTTACIYSNVASPLGSYFVTATSTNASGGAFRVNDGGTNFITYSAFWNNTSAATQTTPLTSGTKTAQQTGGNAVSLTCGGTPNANFNVSFSAAQVAGAPAGAYSDTVSLLITPT</sequence>
<evidence type="ECO:0000313" key="3">
    <source>
        <dbReference type="Proteomes" id="UP000054618"/>
    </source>
</evidence>
<reference evidence="2 3" key="1">
    <citation type="submission" date="2015-11" db="EMBL/GenBank/DDBJ databases">
        <title>Genomic analysis of 38 Legionella species identifies large and diverse effector repertoires.</title>
        <authorList>
            <person name="Burstein D."/>
            <person name="Amaro F."/>
            <person name="Zusman T."/>
            <person name="Lifshitz Z."/>
            <person name="Cohen O."/>
            <person name="Gilbert J.A."/>
            <person name="Pupko T."/>
            <person name="Shuman H.A."/>
            <person name="Segal G."/>
        </authorList>
    </citation>
    <scope>NUCLEOTIDE SEQUENCE [LARGE SCALE GENOMIC DNA]</scope>
    <source>
        <strain evidence="2 3">CDC#1442-AUS-E</strain>
    </source>
</reference>
<evidence type="ECO:0000313" key="2">
    <source>
        <dbReference type="EMBL" id="KTD52570.1"/>
    </source>
</evidence>